<dbReference type="AlphaFoldDB" id="A0A444HBP1"/>
<evidence type="ECO:0000313" key="2">
    <source>
        <dbReference type="Proteomes" id="UP000287527"/>
    </source>
</evidence>
<reference evidence="1 2" key="1">
    <citation type="submission" date="2019-01" db="EMBL/GenBank/DDBJ databases">
        <title>Flavobacterium sp. nov.,isolated from freshwater.</title>
        <authorList>
            <person name="Zhang R."/>
            <person name="Du Z.-J."/>
        </authorList>
    </citation>
    <scope>NUCLEOTIDE SEQUENCE [LARGE SCALE GENOMIC DNA]</scope>
    <source>
        <strain evidence="1 2">1E403</strain>
    </source>
</reference>
<gene>
    <name evidence="1" type="ORF">EPI11_07605</name>
</gene>
<sequence length="68" mass="7781">MSKPLFFEHENVFYNFNHIVKFETHGVEHIITLSNGDTVSINTGHLKFEEFIHVANPSYGGNYKAPSK</sequence>
<name>A0A444HBP1_9FLAO</name>
<dbReference type="OrthoDB" id="9931345at2"/>
<protein>
    <submittedName>
        <fullName evidence="1">Uncharacterized protein</fullName>
    </submittedName>
</protein>
<accession>A0A444HBP1</accession>
<dbReference type="RefSeq" id="WP_128389361.1">
    <property type="nucleotide sequence ID" value="NZ_SBII01000004.1"/>
</dbReference>
<keyword evidence="2" id="KW-1185">Reference proteome</keyword>
<proteinExistence type="predicted"/>
<evidence type="ECO:0000313" key="1">
    <source>
        <dbReference type="EMBL" id="RWX00879.1"/>
    </source>
</evidence>
<dbReference type="Proteomes" id="UP000287527">
    <property type="component" value="Unassembled WGS sequence"/>
</dbReference>
<organism evidence="1 2">
    <name type="scientific">Flavobacterium cerinum</name>
    <dbReference type="NCBI Taxonomy" id="2502784"/>
    <lineage>
        <taxon>Bacteria</taxon>
        <taxon>Pseudomonadati</taxon>
        <taxon>Bacteroidota</taxon>
        <taxon>Flavobacteriia</taxon>
        <taxon>Flavobacteriales</taxon>
        <taxon>Flavobacteriaceae</taxon>
        <taxon>Flavobacterium</taxon>
    </lineage>
</organism>
<dbReference type="EMBL" id="SBII01000004">
    <property type="protein sequence ID" value="RWX00879.1"/>
    <property type="molecule type" value="Genomic_DNA"/>
</dbReference>
<comment type="caution">
    <text evidence="1">The sequence shown here is derived from an EMBL/GenBank/DDBJ whole genome shotgun (WGS) entry which is preliminary data.</text>
</comment>